<dbReference type="InterPro" id="IPR036852">
    <property type="entry name" value="Peptidase_S8/S53_dom_sf"/>
</dbReference>
<dbReference type="GO" id="GO:0006508">
    <property type="term" value="P:proteolysis"/>
    <property type="evidence" value="ECO:0007669"/>
    <property type="project" value="InterPro"/>
</dbReference>
<dbReference type="SUPFAM" id="SSF52743">
    <property type="entry name" value="Subtilisin-like"/>
    <property type="match status" value="1"/>
</dbReference>
<feature type="non-terminal residue" evidence="1">
    <location>
        <position position="1"/>
    </location>
</feature>
<sequence>CVVKPDLVCWAEDIEVASHRANDEYEVKTGTSFSTPMLVGVDGLLWDLTRRVYGPDVRVTYY</sequence>
<comment type="caution">
    <text evidence="1">The sequence shown here is derived from an EMBL/GenBank/DDBJ whole genome shotgun (WGS) entry which is preliminary data.</text>
</comment>
<evidence type="ECO:0008006" key="2">
    <source>
        <dbReference type="Google" id="ProtNLM"/>
    </source>
</evidence>
<dbReference type="GO" id="GO:0004252">
    <property type="term" value="F:serine-type endopeptidase activity"/>
    <property type="evidence" value="ECO:0007669"/>
    <property type="project" value="InterPro"/>
</dbReference>
<proteinExistence type="predicted"/>
<protein>
    <recommendedName>
        <fullName evidence="2">Peptidase S8/S53 domain-containing protein</fullName>
    </recommendedName>
</protein>
<gene>
    <name evidence="1" type="ORF">S06H3_66378</name>
</gene>
<name>X1RI35_9ZZZZ</name>
<organism evidence="1">
    <name type="scientific">marine sediment metagenome</name>
    <dbReference type="NCBI Taxonomy" id="412755"/>
    <lineage>
        <taxon>unclassified sequences</taxon>
        <taxon>metagenomes</taxon>
        <taxon>ecological metagenomes</taxon>
    </lineage>
</organism>
<evidence type="ECO:0000313" key="1">
    <source>
        <dbReference type="EMBL" id="GAI66631.1"/>
    </source>
</evidence>
<dbReference type="Gene3D" id="3.40.50.200">
    <property type="entry name" value="Peptidase S8/S53 domain"/>
    <property type="match status" value="1"/>
</dbReference>
<dbReference type="AlphaFoldDB" id="X1RI35"/>
<feature type="non-terminal residue" evidence="1">
    <location>
        <position position="62"/>
    </location>
</feature>
<reference evidence="1" key="1">
    <citation type="journal article" date="2014" name="Front. Microbiol.">
        <title>High frequency of phylogenetically diverse reductive dehalogenase-homologous genes in deep subseafloor sedimentary metagenomes.</title>
        <authorList>
            <person name="Kawai M."/>
            <person name="Futagami T."/>
            <person name="Toyoda A."/>
            <person name="Takaki Y."/>
            <person name="Nishi S."/>
            <person name="Hori S."/>
            <person name="Arai W."/>
            <person name="Tsubouchi T."/>
            <person name="Morono Y."/>
            <person name="Uchiyama I."/>
            <person name="Ito T."/>
            <person name="Fujiyama A."/>
            <person name="Inagaki F."/>
            <person name="Takami H."/>
        </authorList>
    </citation>
    <scope>NUCLEOTIDE SEQUENCE</scope>
    <source>
        <strain evidence="1">Expedition CK06-06</strain>
    </source>
</reference>
<dbReference type="EMBL" id="BARV01045195">
    <property type="protein sequence ID" value="GAI66631.1"/>
    <property type="molecule type" value="Genomic_DNA"/>
</dbReference>
<accession>X1RI35</accession>